<evidence type="ECO:0000256" key="1">
    <source>
        <dbReference type="SAM" id="Coils"/>
    </source>
</evidence>
<evidence type="ECO:0000313" key="4">
    <source>
        <dbReference type="Proteomes" id="UP000663722"/>
    </source>
</evidence>
<feature type="transmembrane region" description="Helical" evidence="2">
    <location>
        <begin position="284"/>
        <end position="305"/>
    </location>
</feature>
<name>A0A975BQP8_9BACT</name>
<proteinExistence type="predicted"/>
<keyword evidence="2" id="KW-1133">Transmembrane helix</keyword>
<accession>A0A975BQP8</accession>
<evidence type="ECO:0008006" key="5">
    <source>
        <dbReference type="Google" id="ProtNLM"/>
    </source>
</evidence>
<organism evidence="3 4">
    <name type="scientific">Desulfonema magnum</name>
    <dbReference type="NCBI Taxonomy" id="45655"/>
    <lineage>
        <taxon>Bacteria</taxon>
        <taxon>Pseudomonadati</taxon>
        <taxon>Thermodesulfobacteriota</taxon>
        <taxon>Desulfobacteria</taxon>
        <taxon>Desulfobacterales</taxon>
        <taxon>Desulfococcaceae</taxon>
        <taxon>Desulfonema</taxon>
    </lineage>
</organism>
<evidence type="ECO:0000256" key="2">
    <source>
        <dbReference type="SAM" id="Phobius"/>
    </source>
</evidence>
<feature type="transmembrane region" description="Helical" evidence="2">
    <location>
        <begin position="311"/>
        <end position="328"/>
    </location>
</feature>
<dbReference type="Proteomes" id="UP000663722">
    <property type="component" value="Chromosome"/>
</dbReference>
<sequence length="568" mass="66272">MLKSKIILIGIIGCFICLSPFFNEFVLAQETEPEQPDEVNEEEIKENRHIETLDMILQDINEFNKDIKSKERELRSAKTKEEKLRIREEISNFTDELDILEQNFNKIATSIDVSVFEEKPQKEFKWEEEVSELLRPVVQEIKGMTAGPRQTEKLRRDMTYYETRLPIIKKAVKNIETLMTQVESKKLRKQLKHLKKSWTDKEQQFSNQLAVARLQLEELAKARKPFWESAQTILKLFFKSRGKNLFFALVSFLSVFLILRLIHRGIYKFSPIHKAEERPFYVRLCDVFYHLLTGAGSVFAFLAVLYTYGDWVLLTLAVFFILGFVWTAKENFSRFWEEIKLLLNLGSVRENERLIYQGVPWKVNSLNLYTELENPVLKNKIKLSLRELTTLNSYPYQKNDPWFPCKENDWVILADETRGQVISQSHDMVRLCLRGESYKTYLTGDFLSLSPHNISEKFRLKVTFGIDYRHQAICTSEVPEMLGKFVEEKLRDAGYGDDLISLRVDFKSAAASSLDFEIIADFSGRVAEFYQRLNRNIQSFAVDACNAYGWEIPFTQITLHNAEGPGEG</sequence>
<feature type="transmembrane region" description="Helical" evidence="2">
    <location>
        <begin position="245"/>
        <end position="263"/>
    </location>
</feature>
<reference evidence="3" key="1">
    <citation type="journal article" date="2021" name="Microb. Physiol.">
        <title>Proteogenomic Insights into the Physiology of Marine, Sulfate-Reducing, Filamentous Desulfonema limicola and Desulfonema magnum.</title>
        <authorList>
            <person name="Schnaars V."/>
            <person name="Wohlbrand L."/>
            <person name="Scheve S."/>
            <person name="Hinrichs C."/>
            <person name="Reinhardt R."/>
            <person name="Rabus R."/>
        </authorList>
    </citation>
    <scope>NUCLEOTIDE SEQUENCE</scope>
    <source>
        <strain evidence="3">4be13</strain>
    </source>
</reference>
<keyword evidence="2" id="KW-0472">Membrane</keyword>
<dbReference type="AlphaFoldDB" id="A0A975BQP8"/>
<evidence type="ECO:0000313" key="3">
    <source>
        <dbReference type="EMBL" id="QTA89320.1"/>
    </source>
</evidence>
<protein>
    <recommendedName>
        <fullName evidence="5">Mechanosensitive ion channel</fullName>
    </recommendedName>
</protein>
<keyword evidence="2" id="KW-0812">Transmembrane</keyword>
<gene>
    <name evidence="3" type="ORF">dnm_053700</name>
</gene>
<dbReference type="RefSeq" id="WP_207677991.1">
    <property type="nucleotide sequence ID" value="NZ_CP061800.1"/>
</dbReference>
<dbReference type="EMBL" id="CP061800">
    <property type="protein sequence ID" value="QTA89320.1"/>
    <property type="molecule type" value="Genomic_DNA"/>
</dbReference>
<feature type="coiled-coil region" evidence="1">
    <location>
        <begin position="53"/>
        <end position="103"/>
    </location>
</feature>
<dbReference type="KEGG" id="dmm:dnm_053700"/>
<keyword evidence="1" id="KW-0175">Coiled coil</keyword>
<keyword evidence="4" id="KW-1185">Reference proteome</keyword>